<feature type="signal peptide" evidence="1">
    <location>
        <begin position="1"/>
        <end position="20"/>
    </location>
</feature>
<keyword evidence="1" id="KW-0732">Signal</keyword>
<gene>
    <name evidence="2" type="ORF">CEXT_496401</name>
</gene>
<name>A0AAV4NSR3_CAEEX</name>
<sequence>MAACLPIGLVIVEFLWSIFSTVQHYGNGLELEDRQRIITKRETVLTEGKPANGDGASVVCSGGLLFDPQTESTPRLYRLSIVAAVHYDIEQGHCRGVGGSYYDAGRGVQKIC</sequence>
<proteinExistence type="predicted"/>
<evidence type="ECO:0000313" key="3">
    <source>
        <dbReference type="Proteomes" id="UP001054945"/>
    </source>
</evidence>
<organism evidence="2 3">
    <name type="scientific">Caerostris extrusa</name>
    <name type="common">Bark spider</name>
    <name type="synonym">Caerostris bankana</name>
    <dbReference type="NCBI Taxonomy" id="172846"/>
    <lineage>
        <taxon>Eukaryota</taxon>
        <taxon>Metazoa</taxon>
        <taxon>Ecdysozoa</taxon>
        <taxon>Arthropoda</taxon>
        <taxon>Chelicerata</taxon>
        <taxon>Arachnida</taxon>
        <taxon>Araneae</taxon>
        <taxon>Araneomorphae</taxon>
        <taxon>Entelegynae</taxon>
        <taxon>Araneoidea</taxon>
        <taxon>Araneidae</taxon>
        <taxon>Caerostris</taxon>
    </lineage>
</organism>
<dbReference type="Proteomes" id="UP001054945">
    <property type="component" value="Unassembled WGS sequence"/>
</dbReference>
<keyword evidence="3" id="KW-1185">Reference proteome</keyword>
<evidence type="ECO:0008006" key="4">
    <source>
        <dbReference type="Google" id="ProtNLM"/>
    </source>
</evidence>
<evidence type="ECO:0000256" key="1">
    <source>
        <dbReference type="SAM" id="SignalP"/>
    </source>
</evidence>
<dbReference type="EMBL" id="BPLR01021267">
    <property type="protein sequence ID" value="GIX87811.1"/>
    <property type="molecule type" value="Genomic_DNA"/>
</dbReference>
<dbReference type="AlphaFoldDB" id="A0AAV4NSR3"/>
<feature type="chain" id="PRO_5043394239" description="Secreted protein" evidence="1">
    <location>
        <begin position="21"/>
        <end position="112"/>
    </location>
</feature>
<protein>
    <recommendedName>
        <fullName evidence="4">Secreted protein</fullName>
    </recommendedName>
</protein>
<evidence type="ECO:0000313" key="2">
    <source>
        <dbReference type="EMBL" id="GIX87811.1"/>
    </source>
</evidence>
<accession>A0AAV4NSR3</accession>
<reference evidence="2 3" key="1">
    <citation type="submission" date="2021-06" db="EMBL/GenBank/DDBJ databases">
        <title>Caerostris extrusa draft genome.</title>
        <authorList>
            <person name="Kono N."/>
            <person name="Arakawa K."/>
        </authorList>
    </citation>
    <scope>NUCLEOTIDE SEQUENCE [LARGE SCALE GENOMIC DNA]</scope>
</reference>
<comment type="caution">
    <text evidence="2">The sequence shown here is derived from an EMBL/GenBank/DDBJ whole genome shotgun (WGS) entry which is preliminary data.</text>
</comment>